<evidence type="ECO:0000313" key="1">
    <source>
        <dbReference type="EMBL" id="KAL3957462.1"/>
    </source>
</evidence>
<accession>A0ACC4DMZ9</accession>
<sequence>MTVRAGWLSLSFIFHPHRISSHLISSVETIISLPLTLLRQSRLPFQPIALLCIPSGPPYESSQSSAQPWPSFYLLKHTPSRRTQQRHHFGLARHGPGNHDGRLAGQEEEEAAVPPAAPAQEPPARTAVQPPAVTPLLRLHHLLLRRARPALPLPPSHALLQRRDHHAARRLRCRRIPAPPALLDSPGRAARHLRRRAVLGGRRPRQPPPLAEQRPAHAPQPRVLVLLAARRPAAWPAPRPVQPRRARLGARAPPRCRHAGAAAWRLYQRLASDGGLCPHSQDLADLHRLRTTATHGGEVFYFGEYLSQGYLRVEGCARETSLQRMVDCHLFKLCPGLADRSGWSRWAKRVMELRRAYDVAGGRPQLVDTGVRDVRRAVVLASSCFGDDYALVIAAMVLALLPRDVAVGGPVITGLRNMFTAAEMGCLKGRVSQDHGMPEVSQYHEIIMGLQMAGLTDLPRHEGTARSLIAARKPAPAPDSPPARVAFVPFCRTEARPLEDRSDDDWEFVPR</sequence>
<gene>
    <name evidence="1" type="ORF">ACCO45_008040</name>
</gene>
<comment type="caution">
    <text evidence="1">The sequence shown here is derived from an EMBL/GenBank/DDBJ whole genome shotgun (WGS) entry which is preliminary data.</text>
</comment>
<organism evidence="1 2">
    <name type="scientific">Purpureocillium lilacinum</name>
    <name type="common">Paecilomyces lilacinus</name>
    <dbReference type="NCBI Taxonomy" id="33203"/>
    <lineage>
        <taxon>Eukaryota</taxon>
        <taxon>Fungi</taxon>
        <taxon>Dikarya</taxon>
        <taxon>Ascomycota</taxon>
        <taxon>Pezizomycotina</taxon>
        <taxon>Sordariomycetes</taxon>
        <taxon>Hypocreomycetidae</taxon>
        <taxon>Hypocreales</taxon>
        <taxon>Ophiocordycipitaceae</taxon>
        <taxon>Purpureocillium</taxon>
    </lineage>
</organism>
<proteinExistence type="predicted"/>
<evidence type="ECO:0000313" key="2">
    <source>
        <dbReference type="Proteomes" id="UP001638806"/>
    </source>
</evidence>
<protein>
    <submittedName>
        <fullName evidence="1">Uncharacterized protein</fullName>
    </submittedName>
</protein>
<name>A0ACC4DMZ9_PURLI</name>
<dbReference type="EMBL" id="JBGNUJ010000007">
    <property type="protein sequence ID" value="KAL3957462.1"/>
    <property type="molecule type" value="Genomic_DNA"/>
</dbReference>
<keyword evidence="2" id="KW-1185">Reference proteome</keyword>
<reference evidence="1" key="1">
    <citation type="submission" date="2024-12" db="EMBL/GenBank/DDBJ databases">
        <title>Comparative genomics and development of molecular markers within Purpureocillium lilacinum and among Purpureocillium species.</title>
        <authorList>
            <person name="Yeh Z.-Y."/>
            <person name="Ni N.-T."/>
            <person name="Lo P.-H."/>
            <person name="Mushyakhwo K."/>
            <person name="Lin C.-F."/>
            <person name="Nai Y.-S."/>
        </authorList>
    </citation>
    <scope>NUCLEOTIDE SEQUENCE</scope>
    <source>
        <strain evidence="1">NCHU-NPUST-175</strain>
    </source>
</reference>
<dbReference type="Proteomes" id="UP001638806">
    <property type="component" value="Unassembled WGS sequence"/>
</dbReference>